<proteinExistence type="predicted"/>
<dbReference type="EMBL" id="MF768985">
    <property type="protein sequence ID" value="ATU83923.1"/>
    <property type="molecule type" value="Genomic_DNA"/>
</dbReference>
<sequence>MVSIWWTVSIVRRNITFDIVEDILEFSISYLLRDGFENSSQMLTKSSVRRGRIGRGYGSCCTLFGVLFFECISL</sequence>
<name>A0A2D3I6B2_9VIRU</name>
<reference evidence="1" key="1">
    <citation type="journal article" date="2018" name="Aquaculture">
        <title>Complete genome sequence of a white spot syndrome virus associated with a disease incursion in Australia.</title>
        <authorList>
            <person name="Oakey J."/>
            <person name="Smith C.S."/>
        </authorList>
    </citation>
    <scope>NUCLEOTIDE SEQUENCE [LARGE SCALE GENOMIC DNA]</scope>
    <source>
        <strain evidence="1">WSSV-AU</strain>
    </source>
</reference>
<organism evidence="1">
    <name type="scientific">White spot syndrome virus</name>
    <dbReference type="NCBI Taxonomy" id="342409"/>
    <lineage>
        <taxon>Viruses</taxon>
        <taxon>Viruses incertae sedis</taxon>
        <taxon>Naldaviricetes</taxon>
        <taxon>Nimaviridae</taxon>
        <taxon>Whispovirus</taxon>
    </lineage>
</organism>
<protein>
    <submittedName>
        <fullName evidence="1">ORF929</fullName>
    </submittedName>
</protein>
<accession>A0A2D3I6B2</accession>
<evidence type="ECO:0000313" key="1">
    <source>
        <dbReference type="EMBL" id="ATU83923.1"/>
    </source>
</evidence>
<dbReference type="Proteomes" id="UP000267516">
    <property type="component" value="Segment"/>
</dbReference>